<evidence type="ECO:0000256" key="1">
    <source>
        <dbReference type="SAM" id="MobiDB-lite"/>
    </source>
</evidence>
<feature type="region of interest" description="Disordered" evidence="1">
    <location>
        <begin position="87"/>
        <end position="141"/>
    </location>
</feature>
<comment type="caution">
    <text evidence="2">The sequence shown here is derived from an EMBL/GenBank/DDBJ whole genome shotgun (WGS) entry which is preliminary data.</text>
</comment>
<evidence type="ECO:0000313" key="2">
    <source>
        <dbReference type="EMBL" id="MEQ2215722.1"/>
    </source>
</evidence>
<dbReference type="Proteomes" id="UP001434883">
    <property type="component" value="Unassembled WGS sequence"/>
</dbReference>
<organism evidence="2 3">
    <name type="scientific">Xenoophorus captivus</name>
    <dbReference type="NCBI Taxonomy" id="1517983"/>
    <lineage>
        <taxon>Eukaryota</taxon>
        <taxon>Metazoa</taxon>
        <taxon>Chordata</taxon>
        <taxon>Craniata</taxon>
        <taxon>Vertebrata</taxon>
        <taxon>Euteleostomi</taxon>
        <taxon>Actinopterygii</taxon>
        <taxon>Neopterygii</taxon>
        <taxon>Teleostei</taxon>
        <taxon>Neoteleostei</taxon>
        <taxon>Acanthomorphata</taxon>
        <taxon>Ovalentaria</taxon>
        <taxon>Atherinomorphae</taxon>
        <taxon>Cyprinodontiformes</taxon>
        <taxon>Goodeidae</taxon>
        <taxon>Xenoophorus</taxon>
    </lineage>
</organism>
<gene>
    <name evidence="2" type="ORF">XENOCAPTIV_004971</name>
</gene>
<dbReference type="EMBL" id="JAHRIN010068753">
    <property type="protein sequence ID" value="MEQ2215722.1"/>
    <property type="molecule type" value="Genomic_DNA"/>
</dbReference>
<reference evidence="2 3" key="1">
    <citation type="submission" date="2021-06" db="EMBL/GenBank/DDBJ databases">
        <authorList>
            <person name="Palmer J.M."/>
        </authorList>
    </citation>
    <scope>NUCLEOTIDE SEQUENCE [LARGE SCALE GENOMIC DNA]</scope>
    <source>
        <strain evidence="2 3">XC_2019</strain>
        <tissue evidence="2">Muscle</tissue>
    </source>
</reference>
<evidence type="ECO:0000313" key="3">
    <source>
        <dbReference type="Proteomes" id="UP001434883"/>
    </source>
</evidence>
<feature type="compositionally biased region" description="Low complexity" evidence="1">
    <location>
        <begin position="91"/>
        <end position="100"/>
    </location>
</feature>
<keyword evidence="3" id="KW-1185">Reference proteome</keyword>
<name>A0ABV0S876_9TELE</name>
<feature type="non-terminal residue" evidence="2">
    <location>
        <position position="1"/>
    </location>
</feature>
<protein>
    <submittedName>
        <fullName evidence="2">Uncharacterized protein</fullName>
    </submittedName>
</protein>
<proteinExistence type="predicted"/>
<sequence length="141" mass="15157">AFVNYDDIKNFIRQQVIKIFDERMGYYMSRMQMPVEMVASPGRPGPPGKDGAPDIVFFFQWCSRLDGVSHVSFFPLVGVPGPPGYGKIGSPGPVGQQGVPGIPGPPGQPGAKGNEGRCNPVDCMSHQVDYSPKGPPVKGPW</sequence>
<accession>A0ABV0S876</accession>